<protein>
    <recommendedName>
        <fullName evidence="2">Activator of Hsp90 ATPase homologue 1/2-like C-terminal domain-containing protein</fullName>
    </recommendedName>
</protein>
<proteinExistence type="inferred from homology"/>
<name>A0A8J3GZN9_9RHOB</name>
<evidence type="ECO:0000313" key="3">
    <source>
        <dbReference type="EMBL" id="GHF63993.1"/>
    </source>
</evidence>
<accession>A0A8J3GZN9</accession>
<comment type="similarity">
    <text evidence="1">Belongs to the AHA1 family.</text>
</comment>
<keyword evidence="4" id="KW-1185">Reference proteome</keyword>
<gene>
    <name evidence="3" type="ORF">GCM10017056_38970</name>
</gene>
<dbReference type="InterPro" id="IPR023393">
    <property type="entry name" value="START-like_dom_sf"/>
</dbReference>
<organism evidence="3 4">
    <name type="scientific">Seohaeicola zhoushanensis</name>
    <dbReference type="NCBI Taxonomy" id="1569283"/>
    <lineage>
        <taxon>Bacteria</taxon>
        <taxon>Pseudomonadati</taxon>
        <taxon>Pseudomonadota</taxon>
        <taxon>Alphaproteobacteria</taxon>
        <taxon>Rhodobacterales</taxon>
        <taxon>Roseobacteraceae</taxon>
        <taxon>Seohaeicola</taxon>
    </lineage>
</organism>
<reference evidence="3" key="1">
    <citation type="journal article" date="2014" name="Int. J. Syst. Evol. Microbiol.">
        <title>Complete genome sequence of Corynebacterium casei LMG S-19264T (=DSM 44701T), isolated from a smear-ripened cheese.</title>
        <authorList>
            <consortium name="US DOE Joint Genome Institute (JGI-PGF)"/>
            <person name="Walter F."/>
            <person name="Albersmeier A."/>
            <person name="Kalinowski J."/>
            <person name="Ruckert C."/>
        </authorList>
    </citation>
    <scope>NUCLEOTIDE SEQUENCE</scope>
    <source>
        <strain evidence="3">KCTC 42650</strain>
    </source>
</reference>
<evidence type="ECO:0000313" key="4">
    <source>
        <dbReference type="Proteomes" id="UP000626220"/>
    </source>
</evidence>
<evidence type="ECO:0000259" key="2">
    <source>
        <dbReference type="Pfam" id="PF08327"/>
    </source>
</evidence>
<dbReference type="SUPFAM" id="SSF55961">
    <property type="entry name" value="Bet v1-like"/>
    <property type="match status" value="1"/>
</dbReference>
<dbReference type="AlphaFoldDB" id="A0A8J3GZN9"/>
<dbReference type="Proteomes" id="UP000626220">
    <property type="component" value="Unassembled WGS sequence"/>
</dbReference>
<evidence type="ECO:0000256" key="1">
    <source>
        <dbReference type="ARBA" id="ARBA00006817"/>
    </source>
</evidence>
<dbReference type="EMBL" id="BNCJ01000015">
    <property type="protein sequence ID" value="GHF63993.1"/>
    <property type="molecule type" value="Genomic_DNA"/>
</dbReference>
<dbReference type="InterPro" id="IPR013538">
    <property type="entry name" value="ASHA1/2-like_C"/>
</dbReference>
<comment type="caution">
    <text evidence="3">The sequence shown here is derived from an EMBL/GenBank/DDBJ whole genome shotgun (WGS) entry which is preliminary data.</text>
</comment>
<feature type="domain" description="Activator of Hsp90 ATPase homologue 1/2-like C-terminal" evidence="2">
    <location>
        <begin position="3"/>
        <end position="142"/>
    </location>
</feature>
<sequence length="148" mass="15472">MAAPAAAAYAAQLDPGALAEWLPPDGMALEVQRLEPRPGGAVEMVLTYVGADPTNAKSGADRDVVRGRFVALEPGRRVVQDMDFVSDDPAYSGTMRMTWDIVPEGAGTRVTVTAENVPPGISAEDHAAGLNASLANLARHLEAPLGRP</sequence>
<dbReference type="Gene3D" id="3.30.530.20">
    <property type="match status" value="1"/>
</dbReference>
<dbReference type="Pfam" id="PF08327">
    <property type="entry name" value="AHSA1"/>
    <property type="match status" value="1"/>
</dbReference>
<reference evidence="3" key="2">
    <citation type="submission" date="2020-09" db="EMBL/GenBank/DDBJ databases">
        <authorList>
            <person name="Sun Q."/>
            <person name="Kim S."/>
        </authorList>
    </citation>
    <scope>NUCLEOTIDE SEQUENCE</scope>
    <source>
        <strain evidence="3">KCTC 42650</strain>
    </source>
</reference>